<accession>A0A644VF44</accession>
<dbReference type="EMBL" id="VSSQ01000290">
    <property type="protein sequence ID" value="MPL89910.1"/>
    <property type="molecule type" value="Genomic_DNA"/>
</dbReference>
<dbReference type="NCBIfam" id="NF037970">
    <property type="entry name" value="vanZ_1"/>
    <property type="match status" value="1"/>
</dbReference>
<evidence type="ECO:0000259" key="1">
    <source>
        <dbReference type="Pfam" id="PF04892"/>
    </source>
</evidence>
<dbReference type="PANTHER" id="PTHR28008">
    <property type="entry name" value="DOMAIN PROTEIN, PUTATIVE (AFU_ORTHOLOGUE AFUA_3G10980)-RELATED"/>
    <property type="match status" value="1"/>
</dbReference>
<comment type="caution">
    <text evidence="2">The sequence shown here is derived from an EMBL/GenBank/DDBJ whole genome shotgun (WGS) entry which is preliminary data.</text>
</comment>
<name>A0A644VF44_9ZZZZ</name>
<dbReference type="Pfam" id="PF04892">
    <property type="entry name" value="VanZ"/>
    <property type="match status" value="1"/>
</dbReference>
<protein>
    <recommendedName>
        <fullName evidence="1">VanZ-like domain-containing protein</fullName>
    </recommendedName>
</protein>
<organism evidence="2">
    <name type="scientific">bioreactor metagenome</name>
    <dbReference type="NCBI Taxonomy" id="1076179"/>
    <lineage>
        <taxon>unclassified sequences</taxon>
        <taxon>metagenomes</taxon>
        <taxon>ecological metagenomes</taxon>
    </lineage>
</organism>
<evidence type="ECO:0000313" key="2">
    <source>
        <dbReference type="EMBL" id="MPL89910.1"/>
    </source>
</evidence>
<dbReference type="InterPro" id="IPR006976">
    <property type="entry name" value="VanZ-like"/>
</dbReference>
<gene>
    <name evidence="2" type="ORF">SDC9_35952</name>
</gene>
<dbReference type="PANTHER" id="PTHR28008:SF1">
    <property type="entry name" value="DOMAIN PROTEIN, PUTATIVE (AFU_ORTHOLOGUE AFUA_3G10980)-RELATED"/>
    <property type="match status" value="1"/>
</dbReference>
<reference evidence="2" key="1">
    <citation type="submission" date="2019-08" db="EMBL/GenBank/DDBJ databases">
        <authorList>
            <person name="Kucharzyk K."/>
            <person name="Murdoch R.W."/>
            <person name="Higgins S."/>
            <person name="Loffler F."/>
        </authorList>
    </citation>
    <scope>NUCLEOTIDE SEQUENCE</scope>
</reference>
<feature type="domain" description="VanZ-like" evidence="1">
    <location>
        <begin position="7"/>
        <end position="136"/>
    </location>
</feature>
<proteinExistence type="predicted"/>
<sequence>MKKYLWLMLAGLIIAFIWGNSLQPAVESESLSIFGANLVKTIFEFCHFHVSIGVLDHVVRKLAHFTEFALQGFLIYKSLSMFRVRNGVKIAIIIGILTAIIDETIQLSVPGRSSQISDVILDTAGAATGACISYLFALKHK</sequence>
<dbReference type="AlphaFoldDB" id="A0A644VF44"/>